<reference evidence="4" key="1">
    <citation type="submission" date="2025-08" db="UniProtKB">
        <authorList>
            <consortium name="RefSeq"/>
        </authorList>
    </citation>
    <scope>IDENTIFICATION</scope>
    <source>
        <tissue evidence="4">Testes</tissue>
    </source>
</reference>
<protein>
    <submittedName>
        <fullName evidence="4">Uncharacterized protein LOC102802078</fullName>
    </submittedName>
</protein>
<organism evidence="3 4">
    <name type="scientific">Saccoglossus kowalevskii</name>
    <name type="common">Acorn worm</name>
    <dbReference type="NCBI Taxonomy" id="10224"/>
    <lineage>
        <taxon>Eukaryota</taxon>
        <taxon>Metazoa</taxon>
        <taxon>Hemichordata</taxon>
        <taxon>Enteropneusta</taxon>
        <taxon>Harrimaniidae</taxon>
        <taxon>Saccoglossus</taxon>
    </lineage>
</organism>
<keyword evidence="3" id="KW-1185">Reference proteome</keyword>
<name>A0ABM0LW98_SACKO</name>
<dbReference type="GeneID" id="102802078"/>
<evidence type="ECO:0000313" key="4">
    <source>
        <dbReference type="RefSeq" id="XP_006812039.1"/>
    </source>
</evidence>
<gene>
    <name evidence="4" type="primary">LOC102802078</name>
</gene>
<dbReference type="InterPro" id="IPR032394">
    <property type="entry name" value="Anoct_dimer"/>
</dbReference>
<proteinExistence type="predicted"/>
<sequence length="307" mass="33678">MSRNETNGITVPMDTYGSTDDTASFINKDQLMMQNYTDDDEPIEIMSREDRGEKNVFFDDGKRRIDFVLVYEEEHLTEKQRRKREEKDRERREKGKKVVDTDEQHDQWRHKFLDNLKKIGLDLEEDIIEGDKKTIFYVKLHAPWDLCCFFAEELNFRAPLQESDMLPNGGAVLPQGGTMLSHGSCVLSHGAKDCLNGGAMLPQGGAMLSHGSCMLSHGAKDCLNGGAMLPQGGAMLSHGSCMLSHGAKDCLNGGAILSQGGAMLSHGSCVLSHGAKDCLNGGAMLPQGGAMLSHMEVVCCHMGQKIA</sequence>
<dbReference type="Pfam" id="PF16178">
    <property type="entry name" value="Anoct_dimer"/>
    <property type="match status" value="1"/>
</dbReference>
<accession>A0ABM0LW98</accession>
<evidence type="ECO:0000313" key="3">
    <source>
        <dbReference type="Proteomes" id="UP000694865"/>
    </source>
</evidence>
<dbReference type="Proteomes" id="UP000694865">
    <property type="component" value="Unplaced"/>
</dbReference>
<evidence type="ECO:0000256" key="1">
    <source>
        <dbReference type="SAM" id="MobiDB-lite"/>
    </source>
</evidence>
<evidence type="ECO:0000259" key="2">
    <source>
        <dbReference type="Pfam" id="PF16178"/>
    </source>
</evidence>
<dbReference type="RefSeq" id="XP_006812039.1">
    <property type="nucleotide sequence ID" value="XM_006811976.1"/>
</dbReference>
<feature type="region of interest" description="Disordered" evidence="1">
    <location>
        <begin position="78"/>
        <end position="98"/>
    </location>
</feature>
<feature type="domain" description="Anoctamin dimerisation" evidence="2">
    <location>
        <begin position="57"/>
        <end position="162"/>
    </location>
</feature>